<organism evidence="13 14">
    <name type="scientific">Candidatus Avipropionibacterium avicola</name>
    <dbReference type="NCBI Taxonomy" id="2840701"/>
    <lineage>
        <taxon>Bacteria</taxon>
        <taxon>Bacillati</taxon>
        <taxon>Actinomycetota</taxon>
        <taxon>Actinomycetes</taxon>
        <taxon>Propionibacteriales</taxon>
        <taxon>Propionibacteriaceae</taxon>
        <taxon>Propionibacteriaceae incertae sedis</taxon>
        <taxon>Candidatus Avipropionibacterium</taxon>
    </lineage>
</organism>
<dbReference type="Pfam" id="PF00919">
    <property type="entry name" value="UPF0004"/>
    <property type="match status" value="1"/>
</dbReference>
<dbReference type="InterPro" id="IPR038135">
    <property type="entry name" value="Methylthiotransferase_N_sf"/>
</dbReference>
<dbReference type="Gene3D" id="2.40.50.140">
    <property type="entry name" value="Nucleic acid-binding proteins"/>
    <property type="match status" value="1"/>
</dbReference>
<keyword evidence="4 8" id="KW-0949">S-adenosyl-L-methionine</keyword>
<dbReference type="GO" id="GO:0046872">
    <property type="term" value="F:metal ion binding"/>
    <property type="evidence" value="ECO:0007669"/>
    <property type="project" value="UniProtKB-KW"/>
</dbReference>
<evidence type="ECO:0000256" key="4">
    <source>
        <dbReference type="ARBA" id="ARBA00022691"/>
    </source>
</evidence>
<feature type="binding site" evidence="8">
    <location>
        <position position="16"/>
    </location>
    <ligand>
        <name>[4Fe-4S] cluster</name>
        <dbReference type="ChEBI" id="CHEBI:49883"/>
        <label>1</label>
    </ligand>
</feature>
<dbReference type="InterPro" id="IPR013848">
    <property type="entry name" value="Methylthiotransferase_N"/>
</dbReference>
<dbReference type="Gene3D" id="3.40.50.12160">
    <property type="entry name" value="Methylthiotransferase, N-terminal domain"/>
    <property type="match status" value="1"/>
</dbReference>
<keyword evidence="6 8" id="KW-0408">Iron</keyword>
<evidence type="ECO:0000313" key="14">
    <source>
        <dbReference type="Proteomes" id="UP000886842"/>
    </source>
</evidence>
<dbReference type="AlphaFoldDB" id="A0A9D1H047"/>
<comment type="subcellular location">
    <subcellularLocation>
        <location evidence="8">Cytoplasm</location>
    </subcellularLocation>
</comment>
<dbReference type="SMART" id="SM00729">
    <property type="entry name" value="Elp3"/>
    <property type="match status" value="1"/>
</dbReference>
<evidence type="ECO:0000256" key="5">
    <source>
        <dbReference type="ARBA" id="ARBA00022723"/>
    </source>
</evidence>
<dbReference type="EMBL" id="DVLP01000307">
    <property type="protein sequence ID" value="HIT75965.1"/>
    <property type="molecule type" value="Genomic_DNA"/>
</dbReference>
<dbReference type="PROSITE" id="PS51449">
    <property type="entry name" value="MTTASE_N"/>
    <property type="match status" value="1"/>
</dbReference>
<comment type="cofactor">
    <cofactor evidence="8">
        <name>[4Fe-4S] cluster</name>
        <dbReference type="ChEBI" id="CHEBI:49883"/>
    </cofactor>
    <text evidence="8">Binds 2 [4Fe-4S] clusters. One cluster is coordinated with 3 cysteines and an exchangeable S-adenosyl-L-methionine.</text>
</comment>
<dbReference type="InterPro" id="IPR007197">
    <property type="entry name" value="rSAM"/>
</dbReference>
<dbReference type="InterPro" id="IPR058240">
    <property type="entry name" value="rSAM_sf"/>
</dbReference>
<feature type="binding site" evidence="8">
    <location>
        <position position="197"/>
    </location>
    <ligand>
        <name>[4Fe-4S] cluster</name>
        <dbReference type="ChEBI" id="CHEBI:49883"/>
        <label>2</label>
        <note>4Fe-4S-S-AdoMet</note>
    </ligand>
</feature>
<dbReference type="InterPro" id="IPR012340">
    <property type="entry name" value="NA-bd_OB-fold"/>
</dbReference>
<sequence>MTQTSLTPVHLVTLGCARNEVDSAELAARLEAGGFQLVDDPESAEAVMVNTCGFIEQAKKDSIDQIIEASDAKDRGQAKAVVAVGCMAERYGAELADNLTEADAVLGFDDYPDIAAKLQSIINGERHTSHQPRDRRQLLPISPVARPAVADRGQVPGHGSGDETAGRPASGPPVLRRRIGDGPMAPLKLASGCDRRCSFCAIPSFRGAYLSRPIDEVVAEAEWMVSTGVRETFLVSENSSSYGKDLGDIRMLEKLLPQLARIDGLDWVRVSYLQPAEVRPGLIETMVGTEGVVPYFDLSFQHAAPTVLRRMRRFGDPDRFLGLLEQIRGLAPNAGIRSNFIVGFPGETEDDVAILSDFLTEARLDVVGVFAYSDEEGTEAVGLDGHLDSDEIEARADELRDLADALVDERAAERIGERVEVLVESIGSEDDPQAEVVLGRAAHQGPDVDGIVTVETGREHRIGDLVTATVTDSDGADLVAVENEGS</sequence>
<evidence type="ECO:0000259" key="11">
    <source>
        <dbReference type="PROSITE" id="PS51449"/>
    </source>
</evidence>
<dbReference type="InterPro" id="IPR006638">
    <property type="entry name" value="Elp3/MiaA/NifB-like_rSAM"/>
</dbReference>
<dbReference type="HAMAP" id="MF_01865">
    <property type="entry name" value="MTTase_RimO"/>
    <property type="match status" value="1"/>
</dbReference>
<keyword evidence="5 8" id="KW-0479">Metal-binding</keyword>
<dbReference type="SFLD" id="SFLDF00274">
    <property type="entry name" value="ribosomal_protein_S12_methylth"/>
    <property type="match status" value="1"/>
</dbReference>
<evidence type="ECO:0000256" key="1">
    <source>
        <dbReference type="ARBA" id="ARBA00022485"/>
    </source>
</evidence>
<comment type="similarity">
    <text evidence="8">Belongs to the methylthiotransferase family. RimO subfamily.</text>
</comment>
<feature type="binding site" evidence="8">
    <location>
        <position position="86"/>
    </location>
    <ligand>
        <name>[4Fe-4S] cluster</name>
        <dbReference type="ChEBI" id="CHEBI:49883"/>
        <label>1</label>
    </ligand>
</feature>
<reference evidence="13" key="2">
    <citation type="journal article" date="2021" name="PeerJ">
        <title>Extensive microbial diversity within the chicken gut microbiome revealed by metagenomics and culture.</title>
        <authorList>
            <person name="Gilroy R."/>
            <person name="Ravi A."/>
            <person name="Getino M."/>
            <person name="Pursley I."/>
            <person name="Horton D.L."/>
            <person name="Alikhan N.F."/>
            <person name="Baker D."/>
            <person name="Gharbi K."/>
            <person name="Hall N."/>
            <person name="Watson M."/>
            <person name="Adriaenssens E.M."/>
            <person name="Foster-Nyarko E."/>
            <person name="Jarju S."/>
            <person name="Secka A."/>
            <person name="Antonio M."/>
            <person name="Oren A."/>
            <person name="Chaudhuri R.R."/>
            <person name="La Ragione R."/>
            <person name="Hildebrand F."/>
            <person name="Pallen M.J."/>
        </authorList>
    </citation>
    <scope>NUCLEOTIDE SEQUENCE</scope>
    <source>
        <strain evidence="13">ChiGjej1B1-24693</strain>
    </source>
</reference>
<keyword evidence="3 8" id="KW-0808">Transferase</keyword>
<name>A0A9D1H047_9ACTN</name>
<evidence type="ECO:0000313" key="13">
    <source>
        <dbReference type="EMBL" id="HIT75965.1"/>
    </source>
</evidence>
<evidence type="ECO:0000256" key="7">
    <source>
        <dbReference type="ARBA" id="ARBA00023014"/>
    </source>
</evidence>
<feature type="domain" description="Radical SAM core" evidence="12">
    <location>
        <begin position="179"/>
        <end position="410"/>
    </location>
</feature>
<feature type="binding site" evidence="8">
    <location>
        <position position="200"/>
    </location>
    <ligand>
        <name>[4Fe-4S] cluster</name>
        <dbReference type="ChEBI" id="CHEBI:49883"/>
        <label>2</label>
        <note>4Fe-4S-S-AdoMet</note>
    </ligand>
</feature>
<dbReference type="EC" id="2.8.4.4" evidence="8"/>
<dbReference type="InterPro" id="IPR005839">
    <property type="entry name" value="Methylthiotransferase"/>
</dbReference>
<evidence type="ECO:0000256" key="9">
    <source>
        <dbReference type="SAM" id="MobiDB-lite"/>
    </source>
</evidence>
<dbReference type="Pfam" id="PF04055">
    <property type="entry name" value="Radical_SAM"/>
    <property type="match status" value="1"/>
</dbReference>
<dbReference type="PROSITE" id="PS51918">
    <property type="entry name" value="RADICAL_SAM"/>
    <property type="match status" value="1"/>
</dbReference>
<dbReference type="SUPFAM" id="SSF102114">
    <property type="entry name" value="Radical SAM enzymes"/>
    <property type="match status" value="1"/>
</dbReference>
<evidence type="ECO:0000256" key="3">
    <source>
        <dbReference type="ARBA" id="ARBA00022679"/>
    </source>
</evidence>
<dbReference type="GO" id="GO:0005840">
    <property type="term" value="C:ribosome"/>
    <property type="evidence" value="ECO:0007669"/>
    <property type="project" value="UniProtKB-KW"/>
</dbReference>
<dbReference type="SFLD" id="SFLDS00029">
    <property type="entry name" value="Radical_SAM"/>
    <property type="match status" value="1"/>
</dbReference>
<dbReference type="Pfam" id="PF18693">
    <property type="entry name" value="TRAM_2"/>
    <property type="match status" value="1"/>
</dbReference>
<dbReference type="InterPro" id="IPR020612">
    <property type="entry name" value="Methylthiotransferase_CS"/>
</dbReference>
<proteinExistence type="inferred from homology"/>
<feature type="domain" description="MTTase N-terminal" evidence="11">
    <location>
        <begin position="7"/>
        <end position="123"/>
    </location>
</feature>
<dbReference type="CDD" id="cd01335">
    <property type="entry name" value="Radical_SAM"/>
    <property type="match status" value="1"/>
</dbReference>
<dbReference type="SFLD" id="SFLDG01082">
    <property type="entry name" value="B12-binding_domain_containing"/>
    <property type="match status" value="1"/>
</dbReference>
<evidence type="ECO:0000256" key="2">
    <source>
        <dbReference type="ARBA" id="ARBA00022490"/>
    </source>
</evidence>
<dbReference type="GO" id="GO:0035599">
    <property type="term" value="F:aspartic acid methylthiotransferase activity"/>
    <property type="evidence" value="ECO:0007669"/>
    <property type="project" value="TreeGrafter"/>
</dbReference>
<dbReference type="InterPro" id="IPR023404">
    <property type="entry name" value="rSAM_horseshoe"/>
</dbReference>
<dbReference type="InterPro" id="IPR005840">
    <property type="entry name" value="Ribosomal_uS12_MeSTrfase_RimO"/>
</dbReference>
<dbReference type="PROSITE" id="PS50926">
    <property type="entry name" value="TRAM"/>
    <property type="match status" value="1"/>
</dbReference>
<dbReference type="FunFam" id="3.80.30.20:FF:000001">
    <property type="entry name" value="tRNA-2-methylthio-N(6)-dimethylallyladenosine synthase 2"/>
    <property type="match status" value="1"/>
</dbReference>
<feature type="region of interest" description="Disordered" evidence="9">
    <location>
        <begin position="125"/>
        <end position="180"/>
    </location>
</feature>
<dbReference type="GO" id="GO:0005829">
    <property type="term" value="C:cytosol"/>
    <property type="evidence" value="ECO:0007669"/>
    <property type="project" value="TreeGrafter"/>
</dbReference>
<comment type="catalytic activity">
    <reaction evidence="8">
        <text>L-aspartate(89)-[ribosomal protein uS12]-hydrogen + (sulfur carrier)-SH + AH2 + 2 S-adenosyl-L-methionine = 3-methylsulfanyl-L-aspartate(89)-[ribosomal protein uS12]-hydrogen + (sulfur carrier)-H + 5'-deoxyadenosine + L-methionine + A + S-adenosyl-L-homocysteine + 2 H(+)</text>
        <dbReference type="Rhea" id="RHEA:37087"/>
        <dbReference type="Rhea" id="RHEA-COMP:10460"/>
        <dbReference type="Rhea" id="RHEA-COMP:10461"/>
        <dbReference type="Rhea" id="RHEA-COMP:14737"/>
        <dbReference type="Rhea" id="RHEA-COMP:14739"/>
        <dbReference type="ChEBI" id="CHEBI:13193"/>
        <dbReference type="ChEBI" id="CHEBI:15378"/>
        <dbReference type="ChEBI" id="CHEBI:17319"/>
        <dbReference type="ChEBI" id="CHEBI:17499"/>
        <dbReference type="ChEBI" id="CHEBI:29917"/>
        <dbReference type="ChEBI" id="CHEBI:29961"/>
        <dbReference type="ChEBI" id="CHEBI:57844"/>
        <dbReference type="ChEBI" id="CHEBI:57856"/>
        <dbReference type="ChEBI" id="CHEBI:59789"/>
        <dbReference type="ChEBI" id="CHEBI:64428"/>
        <dbReference type="ChEBI" id="CHEBI:73599"/>
        <dbReference type="EC" id="2.8.4.4"/>
    </reaction>
</comment>
<gene>
    <name evidence="8 13" type="primary">rimO</name>
    <name evidence="13" type="ORF">IAA98_10290</name>
</gene>
<dbReference type="PANTHER" id="PTHR43837">
    <property type="entry name" value="RIBOSOMAL PROTEIN S12 METHYLTHIOTRANSFERASE RIMO"/>
    <property type="match status" value="1"/>
</dbReference>
<evidence type="ECO:0000259" key="12">
    <source>
        <dbReference type="PROSITE" id="PS51918"/>
    </source>
</evidence>
<keyword evidence="1 8" id="KW-0004">4Fe-4S</keyword>
<dbReference type="Proteomes" id="UP000886842">
    <property type="component" value="Unassembled WGS sequence"/>
</dbReference>
<dbReference type="Gene3D" id="3.80.30.20">
    <property type="entry name" value="tm_1862 like domain"/>
    <property type="match status" value="1"/>
</dbReference>
<dbReference type="NCBIfam" id="TIGR01125">
    <property type="entry name" value="30S ribosomal protein S12 methylthiotransferase RimO"/>
    <property type="match status" value="1"/>
</dbReference>
<protein>
    <recommendedName>
        <fullName evidence="8">Ribosomal protein uS12 methylthiotransferase RimO</fullName>
        <shortName evidence="8">uS12 MTTase</shortName>
        <shortName evidence="8">uS12 methylthiotransferase</shortName>
        <ecNumber evidence="8">2.8.4.4</ecNumber>
    </recommendedName>
    <alternativeName>
        <fullName evidence="8">Ribosomal protein uS12 (aspartate-C(3))-methylthiotransferase</fullName>
    </alternativeName>
    <alternativeName>
        <fullName evidence="8">Ribosome maturation factor RimO</fullName>
    </alternativeName>
</protein>
<comment type="caution">
    <text evidence="13">The sequence shown here is derived from an EMBL/GenBank/DDBJ whole genome shotgun (WGS) entry which is preliminary data.</text>
</comment>
<dbReference type="GO" id="GO:0035600">
    <property type="term" value="P:tRNA methylthiolation"/>
    <property type="evidence" value="ECO:0007669"/>
    <property type="project" value="UniProtKB-ARBA"/>
</dbReference>
<feature type="domain" description="TRAM" evidence="10">
    <location>
        <begin position="412"/>
        <end position="484"/>
    </location>
</feature>
<comment type="function">
    <text evidence="8">Catalyzes the methylthiolation of an aspartic acid residue of ribosomal protein uS12.</text>
</comment>
<feature type="binding site" evidence="8">
    <location>
        <position position="52"/>
    </location>
    <ligand>
        <name>[4Fe-4S] cluster</name>
        <dbReference type="ChEBI" id="CHEBI:49883"/>
        <label>1</label>
    </ligand>
</feature>
<dbReference type="PROSITE" id="PS01278">
    <property type="entry name" value="MTTASE_RADICAL"/>
    <property type="match status" value="1"/>
</dbReference>
<keyword evidence="13" id="KW-0689">Ribosomal protein</keyword>
<dbReference type="PANTHER" id="PTHR43837:SF1">
    <property type="entry name" value="RIBOSOMAL PROTEIN US12 METHYLTHIOTRANSFERASE RIMO"/>
    <property type="match status" value="1"/>
</dbReference>
<dbReference type="SFLD" id="SFLDG01061">
    <property type="entry name" value="methylthiotransferase"/>
    <property type="match status" value="1"/>
</dbReference>
<dbReference type="InterPro" id="IPR002792">
    <property type="entry name" value="TRAM_dom"/>
</dbReference>
<keyword evidence="13" id="KW-0687">Ribonucleoprotein</keyword>
<reference evidence="13" key="1">
    <citation type="submission" date="2020-10" db="EMBL/GenBank/DDBJ databases">
        <authorList>
            <person name="Gilroy R."/>
        </authorList>
    </citation>
    <scope>NUCLEOTIDE SEQUENCE</scope>
    <source>
        <strain evidence="13">ChiGjej1B1-24693</strain>
    </source>
</reference>
<evidence type="ECO:0000256" key="6">
    <source>
        <dbReference type="ARBA" id="ARBA00023004"/>
    </source>
</evidence>
<evidence type="ECO:0000256" key="8">
    <source>
        <dbReference type="HAMAP-Rule" id="MF_01865"/>
    </source>
</evidence>
<keyword evidence="7 8" id="KW-0411">Iron-sulfur</keyword>
<evidence type="ECO:0000259" key="10">
    <source>
        <dbReference type="PROSITE" id="PS50926"/>
    </source>
</evidence>
<keyword evidence="2 8" id="KW-0963">Cytoplasm</keyword>
<dbReference type="GO" id="GO:0103039">
    <property type="term" value="F:protein methylthiotransferase activity"/>
    <property type="evidence" value="ECO:0007669"/>
    <property type="project" value="UniProtKB-EC"/>
</dbReference>
<feature type="compositionally biased region" description="Basic and acidic residues" evidence="9">
    <location>
        <begin position="125"/>
        <end position="137"/>
    </location>
</feature>
<feature type="binding site" evidence="8">
    <location>
        <position position="193"/>
    </location>
    <ligand>
        <name>[4Fe-4S] cluster</name>
        <dbReference type="ChEBI" id="CHEBI:49883"/>
        <label>2</label>
        <note>4Fe-4S-S-AdoMet</note>
    </ligand>
</feature>
<dbReference type="GO" id="GO:0051539">
    <property type="term" value="F:4 iron, 4 sulfur cluster binding"/>
    <property type="evidence" value="ECO:0007669"/>
    <property type="project" value="UniProtKB-UniRule"/>
</dbReference>
<accession>A0A9D1H047</accession>